<dbReference type="InParanoid" id="A0A165IWF1"/>
<evidence type="ECO:0000313" key="15">
    <source>
        <dbReference type="EMBL" id="KZV93971.1"/>
    </source>
</evidence>
<accession>A0A165IWF1</accession>
<keyword evidence="16" id="KW-1185">Reference proteome</keyword>
<protein>
    <recommendedName>
        <fullName evidence="13">Extracellular metalloproteinase</fullName>
        <ecNumber evidence="13">3.4.24.-</ecNumber>
    </recommendedName>
    <alternativeName>
        <fullName evidence="13">Fungalysin</fullName>
    </alternativeName>
</protein>
<sequence>MVALTPAFATLAFFCASAIAAPWPTNSKHATHQVRELPNGVKVQSYHPESSFEIFGDGVKHPLSTRAGPVHFKDAGLAFIGSRLGGEDKFALKSSSDGATASHVYVSQRFNGINVANAVANVALNKAGKVVSFGSSFIKPTRIASAVPKLSVDEAVSKASSFLDGAANEIAPKLEYYSLDDGSLALAHAVQLELSNGHLVEAFVDAHTGDVLGMTDFTNDLTVRVVPIQKQSPLDGFEDIVDPEDPISSPQGWTTLNGADTGVTSGNNAIGFKSSQTTGLSSETGPDEFLYTFNPAAAPTVSPNVDAARVNSWYIVNSIHDITYRYGFTESAFNFQNDNFGKGGAGNDRVTVSAQDSAGTNNADFTTPPDGQSGRMRMFQFTITNPRRDGDLENDIVAHENTHGLSNRLTGGGTGACLQAREAGGMGEGWSDAFAEWTEQNGPTIHDFTTGTYVLNNTAGVRSFPYSTSKTVNPLTYASLQTRTEVHDIGEIWANTLHVVLDALVTSLGFSENAKTNPDQDGGNVVWFHLFVDALALQPCNPTFLSARAAWIQADANRYAGANACTLWKAFASRGLGVNAANHVDNADVPAECA</sequence>
<evidence type="ECO:0000256" key="4">
    <source>
        <dbReference type="ARBA" id="ARBA00022670"/>
    </source>
</evidence>
<feature type="chain" id="PRO_5009361756" description="Extracellular metalloproteinase" evidence="13">
    <location>
        <begin position="21"/>
        <end position="594"/>
    </location>
</feature>
<dbReference type="EMBL" id="KV425980">
    <property type="protein sequence ID" value="KZV93971.1"/>
    <property type="molecule type" value="Genomic_DNA"/>
</dbReference>
<keyword evidence="9 13" id="KW-0482">Metalloprotease</keyword>
<name>A0A165IWF1_EXIGL</name>
<dbReference type="Pfam" id="PF02128">
    <property type="entry name" value="Peptidase_M36"/>
    <property type="match status" value="1"/>
</dbReference>
<evidence type="ECO:0000259" key="14">
    <source>
        <dbReference type="Pfam" id="PF07504"/>
    </source>
</evidence>
<evidence type="ECO:0000313" key="16">
    <source>
        <dbReference type="Proteomes" id="UP000077266"/>
    </source>
</evidence>
<dbReference type="AlphaFoldDB" id="A0A165IWF1"/>
<feature type="signal peptide" evidence="13">
    <location>
        <begin position="1"/>
        <end position="20"/>
    </location>
</feature>
<evidence type="ECO:0000256" key="11">
    <source>
        <dbReference type="PIRSR" id="PIRSR601842-1"/>
    </source>
</evidence>
<dbReference type="InterPro" id="IPR027268">
    <property type="entry name" value="Peptidase_M4/M1_CTD_sf"/>
</dbReference>
<dbReference type="GO" id="GO:0008270">
    <property type="term" value="F:zinc ion binding"/>
    <property type="evidence" value="ECO:0007669"/>
    <property type="project" value="InterPro"/>
</dbReference>
<evidence type="ECO:0000256" key="6">
    <source>
        <dbReference type="ARBA" id="ARBA00022729"/>
    </source>
</evidence>
<dbReference type="GO" id="GO:0005615">
    <property type="term" value="C:extracellular space"/>
    <property type="evidence" value="ECO:0007669"/>
    <property type="project" value="InterPro"/>
</dbReference>
<evidence type="ECO:0000256" key="2">
    <source>
        <dbReference type="ARBA" id="ARBA00006006"/>
    </source>
</evidence>
<dbReference type="CDD" id="cd09596">
    <property type="entry name" value="M36"/>
    <property type="match status" value="1"/>
</dbReference>
<dbReference type="PANTHER" id="PTHR33478:SF1">
    <property type="entry name" value="EXTRACELLULAR METALLOPROTEINASE MEP"/>
    <property type="match status" value="1"/>
</dbReference>
<evidence type="ECO:0000256" key="5">
    <source>
        <dbReference type="ARBA" id="ARBA00022723"/>
    </source>
</evidence>
<dbReference type="SUPFAM" id="SSF55486">
    <property type="entry name" value="Metalloproteases ('zincins'), catalytic domain"/>
    <property type="match status" value="1"/>
</dbReference>
<evidence type="ECO:0000256" key="7">
    <source>
        <dbReference type="ARBA" id="ARBA00022801"/>
    </source>
</evidence>
<keyword evidence="10 13" id="KW-0865">Zymogen</keyword>
<evidence type="ECO:0000256" key="3">
    <source>
        <dbReference type="ARBA" id="ARBA00022525"/>
    </source>
</evidence>
<evidence type="ECO:0000256" key="1">
    <source>
        <dbReference type="ARBA" id="ARBA00004613"/>
    </source>
</evidence>
<feature type="binding site" evidence="12">
    <location>
        <position position="220"/>
    </location>
    <ligand>
        <name>Zn(2+)</name>
        <dbReference type="ChEBI" id="CHEBI:29105"/>
        <note>catalytic</note>
    </ligand>
</feature>
<keyword evidence="7 13" id="KW-0378">Hydrolase</keyword>
<evidence type="ECO:0000256" key="10">
    <source>
        <dbReference type="ARBA" id="ARBA00023145"/>
    </source>
</evidence>
<dbReference type="Gene3D" id="1.10.390.10">
    <property type="entry name" value="Neutral Protease Domain 2"/>
    <property type="match status" value="1"/>
</dbReference>
<comment type="similarity">
    <text evidence="2 13">Belongs to the peptidase M36 family.</text>
</comment>
<keyword evidence="4 13" id="KW-0645">Protease</keyword>
<keyword evidence="3 13" id="KW-0964">Secreted</keyword>
<feature type="binding site" evidence="12">
    <location>
        <position position="403"/>
    </location>
    <ligand>
        <name>Zn(2+)</name>
        <dbReference type="ChEBI" id="CHEBI:29105"/>
        <note>catalytic</note>
    </ligand>
</feature>
<evidence type="ECO:0000256" key="13">
    <source>
        <dbReference type="RuleBase" id="RU364017"/>
    </source>
</evidence>
<keyword evidence="5 12" id="KW-0479">Metal-binding</keyword>
<dbReference type="GO" id="GO:0006508">
    <property type="term" value="P:proteolysis"/>
    <property type="evidence" value="ECO:0007669"/>
    <property type="project" value="UniProtKB-KW"/>
</dbReference>
<feature type="active site" evidence="11">
    <location>
        <position position="400"/>
    </location>
</feature>
<dbReference type="Gene3D" id="3.10.170.10">
    <property type="match status" value="1"/>
</dbReference>
<feature type="binding site" evidence="12">
    <location>
        <position position="399"/>
    </location>
    <ligand>
        <name>Zn(2+)</name>
        <dbReference type="ChEBI" id="CHEBI:29105"/>
        <note>catalytic</note>
    </ligand>
</feature>
<dbReference type="InterPro" id="IPR011096">
    <property type="entry name" value="FTP_domain"/>
</dbReference>
<dbReference type="GO" id="GO:0004222">
    <property type="term" value="F:metalloendopeptidase activity"/>
    <property type="evidence" value="ECO:0007669"/>
    <property type="project" value="InterPro"/>
</dbReference>
<dbReference type="Proteomes" id="UP000077266">
    <property type="component" value="Unassembled WGS sequence"/>
</dbReference>
<feature type="binding site" evidence="12">
    <location>
        <position position="428"/>
    </location>
    <ligand>
        <name>Zn(2+)</name>
        <dbReference type="ChEBI" id="CHEBI:29105"/>
        <note>catalytic</note>
    </ligand>
</feature>
<gene>
    <name evidence="15" type="ORF">EXIGLDRAFT_709287</name>
</gene>
<dbReference type="InterPro" id="IPR001842">
    <property type="entry name" value="Peptidase_M36"/>
</dbReference>
<reference evidence="15 16" key="1">
    <citation type="journal article" date="2016" name="Mol. Biol. Evol.">
        <title>Comparative Genomics of Early-Diverging Mushroom-Forming Fungi Provides Insights into the Origins of Lignocellulose Decay Capabilities.</title>
        <authorList>
            <person name="Nagy L.G."/>
            <person name="Riley R."/>
            <person name="Tritt A."/>
            <person name="Adam C."/>
            <person name="Daum C."/>
            <person name="Floudas D."/>
            <person name="Sun H."/>
            <person name="Yadav J.S."/>
            <person name="Pangilinan J."/>
            <person name="Larsson K.H."/>
            <person name="Matsuura K."/>
            <person name="Barry K."/>
            <person name="Labutti K."/>
            <person name="Kuo R."/>
            <person name="Ohm R.A."/>
            <person name="Bhattacharya S.S."/>
            <person name="Shirouzu T."/>
            <person name="Yoshinaga Y."/>
            <person name="Martin F.M."/>
            <person name="Grigoriev I.V."/>
            <person name="Hibbett D.S."/>
        </authorList>
    </citation>
    <scope>NUCLEOTIDE SEQUENCE [LARGE SCALE GENOMIC DNA]</scope>
    <source>
        <strain evidence="15 16">HHB12029</strain>
    </source>
</reference>
<comment type="cofactor">
    <cofactor evidence="12">
        <name>Zn(2+)</name>
        <dbReference type="ChEBI" id="CHEBI:29105"/>
    </cofactor>
    <text evidence="12">Binds 1 zinc ion per subunit.</text>
</comment>
<evidence type="ECO:0000256" key="12">
    <source>
        <dbReference type="PIRSR" id="PIRSR601842-2"/>
    </source>
</evidence>
<evidence type="ECO:0000256" key="8">
    <source>
        <dbReference type="ARBA" id="ARBA00022833"/>
    </source>
</evidence>
<dbReference type="PANTHER" id="PTHR33478">
    <property type="entry name" value="EXTRACELLULAR METALLOPROTEINASE MEP"/>
    <property type="match status" value="1"/>
</dbReference>
<proteinExistence type="inferred from homology"/>
<keyword evidence="8 12" id="KW-0862">Zinc</keyword>
<feature type="domain" description="FTP" evidence="14">
    <location>
        <begin position="92"/>
        <end position="137"/>
    </location>
</feature>
<comment type="subcellular location">
    <subcellularLocation>
        <location evidence="1 13">Secreted</location>
    </subcellularLocation>
</comment>
<dbReference type="InterPro" id="IPR050371">
    <property type="entry name" value="Fungal_virulence_M36"/>
</dbReference>
<evidence type="ECO:0000256" key="9">
    <source>
        <dbReference type="ARBA" id="ARBA00023049"/>
    </source>
</evidence>
<dbReference type="EC" id="3.4.24.-" evidence="13"/>
<dbReference type="OrthoDB" id="3227768at2759"/>
<organism evidence="15 16">
    <name type="scientific">Exidia glandulosa HHB12029</name>
    <dbReference type="NCBI Taxonomy" id="1314781"/>
    <lineage>
        <taxon>Eukaryota</taxon>
        <taxon>Fungi</taxon>
        <taxon>Dikarya</taxon>
        <taxon>Basidiomycota</taxon>
        <taxon>Agaricomycotina</taxon>
        <taxon>Agaricomycetes</taxon>
        <taxon>Auriculariales</taxon>
        <taxon>Exidiaceae</taxon>
        <taxon>Exidia</taxon>
    </lineage>
</organism>
<dbReference type="Pfam" id="PF07504">
    <property type="entry name" value="FTP"/>
    <property type="match status" value="1"/>
</dbReference>
<keyword evidence="6 13" id="KW-0732">Signal</keyword>